<evidence type="ECO:0000256" key="1">
    <source>
        <dbReference type="SAM" id="MobiDB-lite"/>
    </source>
</evidence>
<feature type="region of interest" description="Disordered" evidence="1">
    <location>
        <begin position="1"/>
        <end position="25"/>
    </location>
</feature>
<organism evidence="2 3">
    <name type="scientific">Caenorhabditis bovis</name>
    <dbReference type="NCBI Taxonomy" id="2654633"/>
    <lineage>
        <taxon>Eukaryota</taxon>
        <taxon>Metazoa</taxon>
        <taxon>Ecdysozoa</taxon>
        <taxon>Nematoda</taxon>
        <taxon>Chromadorea</taxon>
        <taxon>Rhabditida</taxon>
        <taxon>Rhabditina</taxon>
        <taxon>Rhabditomorpha</taxon>
        <taxon>Rhabditoidea</taxon>
        <taxon>Rhabditidae</taxon>
        <taxon>Peloderinae</taxon>
        <taxon>Caenorhabditis</taxon>
    </lineage>
</organism>
<dbReference type="AlphaFoldDB" id="A0A8S1ENK9"/>
<name>A0A8S1ENK9_9PELO</name>
<protein>
    <submittedName>
        <fullName evidence="2">Uncharacterized protein</fullName>
    </submittedName>
</protein>
<dbReference type="EMBL" id="CADEPM010000003">
    <property type="protein sequence ID" value="CAB3401753.1"/>
    <property type="molecule type" value="Genomic_DNA"/>
</dbReference>
<accession>A0A8S1ENK9</accession>
<sequence>MQPKPESSGSSFSVSLTESSDQDATMNCDPAAVRWILKVRSGSSGSFFPDWIASQGYPKKKSGSTGSFVGAWIPEDQRESRGGSSIRAIARQDLGIGFEDRRRIA</sequence>
<dbReference type="Proteomes" id="UP000494206">
    <property type="component" value="Unassembled WGS sequence"/>
</dbReference>
<evidence type="ECO:0000313" key="2">
    <source>
        <dbReference type="EMBL" id="CAB3401753.1"/>
    </source>
</evidence>
<feature type="region of interest" description="Disordered" evidence="1">
    <location>
        <begin position="58"/>
        <end position="86"/>
    </location>
</feature>
<gene>
    <name evidence="2" type="ORF">CBOVIS_LOCUS4455</name>
</gene>
<comment type="caution">
    <text evidence="2">The sequence shown here is derived from an EMBL/GenBank/DDBJ whole genome shotgun (WGS) entry which is preliminary data.</text>
</comment>
<proteinExistence type="predicted"/>
<reference evidence="2 3" key="1">
    <citation type="submission" date="2020-04" db="EMBL/GenBank/DDBJ databases">
        <authorList>
            <person name="Laetsch R D."/>
            <person name="Stevens L."/>
            <person name="Kumar S."/>
            <person name="Blaxter L. M."/>
        </authorList>
    </citation>
    <scope>NUCLEOTIDE SEQUENCE [LARGE SCALE GENOMIC DNA]</scope>
</reference>
<evidence type="ECO:0000313" key="3">
    <source>
        <dbReference type="Proteomes" id="UP000494206"/>
    </source>
</evidence>
<keyword evidence="3" id="KW-1185">Reference proteome</keyword>